<protein>
    <submittedName>
        <fullName evidence="1">Uncharacterized protein</fullName>
    </submittedName>
</protein>
<accession>A0ACC4BBY5</accession>
<evidence type="ECO:0000313" key="2">
    <source>
        <dbReference type="Proteomes" id="UP000309997"/>
    </source>
</evidence>
<organism evidence="1 2">
    <name type="scientific">Populus alba</name>
    <name type="common">White poplar</name>
    <dbReference type="NCBI Taxonomy" id="43335"/>
    <lineage>
        <taxon>Eukaryota</taxon>
        <taxon>Viridiplantae</taxon>
        <taxon>Streptophyta</taxon>
        <taxon>Embryophyta</taxon>
        <taxon>Tracheophyta</taxon>
        <taxon>Spermatophyta</taxon>
        <taxon>Magnoliopsida</taxon>
        <taxon>eudicotyledons</taxon>
        <taxon>Gunneridae</taxon>
        <taxon>Pentapetalae</taxon>
        <taxon>rosids</taxon>
        <taxon>fabids</taxon>
        <taxon>Malpighiales</taxon>
        <taxon>Salicaceae</taxon>
        <taxon>Saliceae</taxon>
        <taxon>Populus</taxon>
    </lineage>
</organism>
<evidence type="ECO:0000313" key="1">
    <source>
        <dbReference type="EMBL" id="KAL3575867.1"/>
    </source>
</evidence>
<dbReference type="EMBL" id="RCHU02000011">
    <property type="protein sequence ID" value="KAL3575867.1"/>
    <property type="molecule type" value="Genomic_DNA"/>
</dbReference>
<gene>
    <name evidence="1" type="ORF">D5086_021150</name>
</gene>
<proteinExistence type="predicted"/>
<comment type="caution">
    <text evidence="1">The sequence shown here is derived from an EMBL/GenBank/DDBJ whole genome shotgun (WGS) entry which is preliminary data.</text>
</comment>
<dbReference type="Proteomes" id="UP000309997">
    <property type="component" value="Unassembled WGS sequence"/>
</dbReference>
<keyword evidence="2" id="KW-1185">Reference proteome</keyword>
<sequence>MYASATCSTSHFFRKKRFDSVSFAAFRLRCPGCRNSVAFEFRVIPLEHVCFCYLFYITLLPQRRNALTRMYASATCSTSHFLPQTAKRFDSVSFAAFRLRCPGCRNSVAFEFRVIPLEHVCFCYLFYITLPSAKAKRFDSVSFAAFRLGCPGCRNSVAFEFRVIPLEHVCFCYLFYITLPSAKIASEFRVIPLEHVCFCYLFYITLPSAKAKCFDSVSFAAFRLGCPGCRNSVAFEFRVIPLEHVCFCYLFYITLPSAKKRFDSVSFAAFRLRCPGCRNSVAFEFRVIPLEHVCFCYLFYITLPSANGETL</sequence>
<reference evidence="1 2" key="1">
    <citation type="journal article" date="2024" name="Plant Biotechnol. J.">
        <title>Genome and CRISPR/Cas9 system of a widespread forest tree (Populus alba) in the world.</title>
        <authorList>
            <person name="Liu Y.J."/>
            <person name="Jiang P.F."/>
            <person name="Han X.M."/>
            <person name="Li X.Y."/>
            <person name="Wang H.M."/>
            <person name="Wang Y.J."/>
            <person name="Wang X.X."/>
            <person name="Zeng Q.Y."/>
        </authorList>
    </citation>
    <scope>NUCLEOTIDE SEQUENCE [LARGE SCALE GENOMIC DNA]</scope>
    <source>
        <strain evidence="2">cv. PAL-ZL1</strain>
    </source>
</reference>
<name>A0ACC4BBY5_POPAL</name>